<dbReference type="STRING" id="260086.SAMN05216207_10829"/>
<keyword evidence="4" id="KW-0804">Transcription</keyword>
<organism evidence="6 7">
    <name type="scientific">Pseudonocardia ammonioxydans</name>
    <dbReference type="NCBI Taxonomy" id="260086"/>
    <lineage>
        <taxon>Bacteria</taxon>
        <taxon>Bacillati</taxon>
        <taxon>Actinomycetota</taxon>
        <taxon>Actinomycetes</taxon>
        <taxon>Pseudonocardiales</taxon>
        <taxon>Pseudonocardiaceae</taxon>
        <taxon>Pseudonocardia</taxon>
    </lineage>
</organism>
<dbReference type="OrthoDB" id="4629915at2"/>
<evidence type="ECO:0000313" key="6">
    <source>
        <dbReference type="EMBL" id="SFO54112.1"/>
    </source>
</evidence>
<dbReference type="AlphaFoldDB" id="A0A1I5I0L2"/>
<dbReference type="PROSITE" id="PS50921">
    <property type="entry name" value="ANTAR"/>
    <property type="match status" value="1"/>
</dbReference>
<dbReference type="InterPro" id="IPR029016">
    <property type="entry name" value="GAF-like_dom_sf"/>
</dbReference>
<dbReference type="GO" id="GO:0003723">
    <property type="term" value="F:RNA binding"/>
    <property type="evidence" value="ECO:0007669"/>
    <property type="project" value="InterPro"/>
</dbReference>
<evidence type="ECO:0000256" key="4">
    <source>
        <dbReference type="ARBA" id="ARBA00023163"/>
    </source>
</evidence>
<evidence type="ECO:0000256" key="3">
    <source>
        <dbReference type="ARBA" id="ARBA00023015"/>
    </source>
</evidence>
<dbReference type="Pfam" id="PF13185">
    <property type="entry name" value="GAF_2"/>
    <property type="match status" value="1"/>
</dbReference>
<accession>A0A1I5I0L2</accession>
<gene>
    <name evidence="6" type="ORF">SAMN05216207_10829</name>
</gene>
<keyword evidence="3" id="KW-0805">Transcription regulation</keyword>
<dbReference type="GO" id="GO:0016301">
    <property type="term" value="F:kinase activity"/>
    <property type="evidence" value="ECO:0007669"/>
    <property type="project" value="UniProtKB-KW"/>
</dbReference>
<evidence type="ECO:0000259" key="5">
    <source>
        <dbReference type="PROSITE" id="PS50921"/>
    </source>
</evidence>
<dbReference type="SMART" id="SM01012">
    <property type="entry name" value="ANTAR"/>
    <property type="match status" value="1"/>
</dbReference>
<dbReference type="Proteomes" id="UP000199614">
    <property type="component" value="Unassembled WGS sequence"/>
</dbReference>
<feature type="domain" description="ANTAR" evidence="5">
    <location>
        <begin position="152"/>
        <end position="213"/>
    </location>
</feature>
<keyword evidence="1" id="KW-0808">Transferase</keyword>
<evidence type="ECO:0000256" key="1">
    <source>
        <dbReference type="ARBA" id="ARBA00022679"/>
    </source>
</evidence>
<keyword evidence="7" id="KW-1185">Reference proteome</keyword>
<dbReference type="Gene3D" id="1.10.10.10">
    <property type="entry name" value="Winged helix-like DNA-binding domain superfamily/Winged helix DNA-binding domain"/>
    <property type="match status" value="1"/>
</dbReference>
<evidence type="ECO:0000256" key="2">
    <source>
        <dbReference type="ARBA" id="ARBA00022777"/>
    </source>
</evidence>
<dbReference type="SUPFAM" id="SSF55781">
    <property type="entry name" value="GAF domain-like"/>
    <property type="match status" value="1"/>
</dbReference>
<dbReference type="InterPro" id="IPR005561">
    <property type="entry name" value="ANTAR"/>
</dbReference>
<dbReference type="Gene3D" id="3.30.450.40">
    <property type="match status" value="1"/>
</dbReference>
<name>A0A1I5I0L2_PSUAM</name>
<sequence length="223" mass="24221">MIARHDIDDVDETLSAIVNEAVETIPGVVAGGISVLEHGRISPRIPTNTTIKELDELQSRLGEGPCITAAVDPADDGVIVAEDLAEPPDSERWPQFAPQAVECGYRSMMSTQLSTRTSSVHTSLDMYSPTPGTFDEAARMTAGLFGVQAALLLYGAEHAAHLSEALSTRDVIGQAKGILMERFDVGADRAFQMLVRSSQDTNIKVVEVARWLTRDSTRRQTRQ</sequence>
<dbReference type="InterPro" id="IPR011006">
    <property type="entry name" value="CheY-like_superfamily"/>
</dbReference>
<dbReference type="EMBL" id="FOUY01000082">
    <property type="protein sequence ID" value="SFO54112.1"/>
    <property type="molecule type" value="Genomic_DNA"/>
</dbReference>
<protein>
    <submittedName>
        <fullName evidence="6">GAF domain-containing protein</fullName>
    </submittedName>
</protein>
<dbReference type="RefSeq" id="WP_143105674.1">
    <property type="nucleotide sequence ID" value="NZ_FOUY01000082.1"/>
</dbReference>
<dbReference type="PIRSF" id="PIRSF036625">
    <property type="entry name" value="GAF_ANTAR"/>
    <property type="match status" value="1"/>
</dbReference>
<evidence type="ECO:0000313" key="7">
    <source>
        <dbReference type="Proteomes" id="UP000199614"/>
    </source>
</evidence>
<dbReference type="InterPro" id="IPR003018">
    <property type="entry name" value="GAF"/>
</dbReference>
<dbReference type="SUPFAM" id="SSF52172">
    <property type="entry name" value="CheY-like"/>
    <property type="match status" value="1"/>
</dbReference>
<keyword evidence="2" id="KW-0418">Kinase</keyword>
<reference evidence="6 7" key="1">
    <citation type="submission" date="2016-10" db="EMBL/GenBank/DDBJ databases">
        <authorList>
            <person name="de Groot N.N."/>
        </authorList>
    </citation>
    <scope>NUCLEOTIDE SEQUENCE [LARGE SCALE GENOMIC DNA]</scope>
    <source>
        <strain evidence="6 7">CGMCC 4.1877</strain>
    </source>
</reference>
<proteinExistence type="predicted"/>
<dbReference type="InterPro" id="IPR036388">
    <property type="entry name" value="WH-like_DNA-bd_sf"/>
</dbReference>
<dbReference type="Pfam" id="PF03861">
    <property type="entry name" value="ANTAR"/>
    <property type="match status" value="1"/>
</dbReference>
<dbReference type="InterPro" id="IPR012074">
    <property type="entry name" value="GAF_ANTAR"/>
</dbReference>